<dbReference type="SUPFAM" id="SSF56672">
    <property type="entry name" value="DNA/RNA polymerases"/>
    <property type="match status" value="1"/>
</dbReference>
<evidence type="ECO:0000313" key="2">
    <source>
        <dbReference type="Proteomes" id="UP000257109"/>
    </source>
</evidence>
<dbReference type="PANTHER" id="PTHR15503">
    <property type="entry name" value="LDOC1 RELATED"/>
    <property type="match status" value="1"/>
</dbReference>
<comment type="caution">
    <text evidence="1">The sequence shown here is derived from an EMBL/GenBank/DDBJ whole genome shotgun (WGS) entry which is preliminary data.</text>
</comment>
<dbReference type="AlphaFoldDB" id="A0A371FY72"/>
<organism evidence="1 2">
    <name type="scientific">Mucuna pruriens</name>
    <name type="common">Velvet bean</name>
    <name type="synonym">Dolichos pruriens</name>
    <dbReference type="NCBI Taxonomy" id="157652"/>
    <lineage>
        <taxon>Eukaryota</taxon>
        <taxon>Viridiplantae</taxon>
        <taxon>Streptophyta</taxon>
        <taxon>Embryophyta</taxon>
        <taxon>Tracheophyta</taxon>
        <taxon>Spermatophyta</taxon>
        <taxon>Magnoliopsida</taxon>
        <taxon>eudicotyledons</taxon>
        <taxon>Gunneridae</taxon>
        <taxon>Pentapetalae</taxon>
        <taxon>rosids</taxon>
        <taxon>fabids</taxon>
        <taxon>Fabales</taxon>
        <taxon>Fabaceae</taxon>
        <taxon>Papilionoideae</taxon>
        <taxon>50 kb inversion clade</taxon>
        <taxon>NPAAA clade</taxon>
        <taxon>indigoferoid/millettioid clade</taxon>
        <taxon>Phaseoleae</taxon>
        <taxon>Mucuna</taxon>
    </lineage>
</organism>
<dbReference type="OrthoDB" id="2431547at2759"/>
<dbReference type="Proteomes" id="UP000257109">
    <property type="component" value="Unassembled WGS sequence"/>
</dbReference>
<dbReference type="Gene3D" id="3.10.10.10">
    <property type="entry name" value="HIV Type 1 Reverse Transcriptase, subunit A, domain 1"/>
    <property type="match status" value="1"/>
</dbReference>
<dbReference type="PANTHER" id="PTHR15503:SF45">
    <property type="entry name" value="RNA-DIRECTED DNA POLYMERASE HOMOLOG"/>
    <property type="match status" value="1"/>
</dbReference>
<keyword evidence="2" id="KW-1185">Reference proteome</keyword>
<proteinExistence type="predicted"/>
<dbReference type="EMBL" id="QJKJ01007403">
    <property type="protein sequence ID" value="RDX83266.1"/>
    <property type="molecule type" value="Genomic_DNA"/>
</dbReference>
<sequence length="81" mass="9234">PPRLPNLEKLEDSQRLIVLVGIGLGDKLITYINQVIESMGAPVLLVKKKDSGSWLCVDYYQLNKLTIKNKYSLPRLDNFMD</sequence>
<evidence type="ECO:0000313" key="1">
    <source>
        <dbReference type="EMBL" id="RDX83266.1"/>
    </source>
</evidence>
<accession>A0A371FY72</accession>
<reference evidence="1" key="1">
    <citation type="submission" date="2018-05" db="EMBL/GenBank/DDBJ databases">
        <title>Draft genome of Mucuna pruriens seed.</title>
        <authorList>
            <person name="Nnadi N.E."/>
            <person name="Vos R."/>
            <person name="Hasami M.H."/>
            <person name="Devisetty U.K."/>
            <person name="Aguiy J.C."/>
        </authorList>
    </citation>
    <scope>NUCLEOTIDE SEQUENCE [LARGE SCALE GENOMIC DNA]</scope>
    <source>
        <strain evidence="1">JCA_2017</strain>
    </source>
</reference>
<dbReference type="InterPro" id="IPR043502">
    <property type="entry name" value="DNA/RNA_pol_sf"/>
</dbReference>
<feature type="non-terminal residue" evidence="1">
    <location>
        <position position="1"/>
    </location>
</feature>
<gene>
    <name evidence="1" type="ORF">CR513_35831</name>
</gene>
<name>A0A371FY72_MUCPR</name>
<dbReference type="InterPro" id="IPR032567">
    <property type="entry name" value="RTL1-rel"/>
</dbReference>
<protein>
    <submittedName>
        <fullName evidence="1">Uncharacterized protein</fullName>
    </submittedName>
</protein>
<feature type="non-terminal residue" evidence="1">
    <location>
        <position position="81"/>
    </location>
</feature>